<dbReference type="EMBL" id="JAARLZ010000007">
    <property type="protein sequence ID" value="NII07444.1"/>
    <property type="molecule type" value="Genomic_DNA"/>
</dbReference>
<dbReference type="GO" id="GO:0032153">
    <property type="term" value="C:cell division site"/>
    <property type="evidence" value="ECO:0007669"/>
    <property type="project" value="TreeGrafter"/>
</dbReference>
<evidence type="ECO:0000313" key="10">
    <source>
        <dbReference type="Proteomes" id="UP000490980"/>
    </source>
</evidence>
<dbReference type="InterPro" id="IPR011922">
    <property type="entry name" value="Cell_div_FtsL"/>
</dbReference>
<accession>A0A7X5ZJ59</accession>
<dbReference type="GO" id="GO:0005886">
    <property type="term" value="C:plasma membrane"/>
    <property type="evidence" value="ECO:0007669"/>
    <property type="project" value="UniProtKB-SubCell"/>
</dbReference>
<dbReference type="Proteomes" id="UP000490980">
    <property type="component" value="Unassembled WGS sequence"/>
</dbReference>
<dbReference type="Pfam" id="PF04999">
    <property type="entry name" value="FtsL"/>
    <property type="match status" value="1"/>
</dbReference>
<evidence type="ECO:0000256" key="2">
    <source>
        <dbReference type="ARBA" id="ARBA00022475"/>
    </source>
</evidence>
<evidence type="ECO:0000256" key="4">
    <source>
        <dbReference type="ARBA" id="ARBA00022692"/>
    </source>
</evidence>
<evidence type="ECO:0000256" key="6">
    <source>
        <dbReference type="ARBA" id="ARBA00023136"/>
    </source>
</evidence>
<gene>
    <name evidence="9" type="primary">ftsL</name>
    <name evidence="9" type="ORF">HBF25_13745</name>
</gene>
<dbReference type="AlphaFoldDB" id="A0A7X5ZJ59"/>
<keyword evidence="6" id="KW-0472">Membrane</keyword>
<evidence type="ECO:0000256" key="3">
    <source>
        <dbReference type="ARBA" id="ARBA00022618"/>
    </source>
</evidence>
<organism evidence="9 10">
    <name type="scientific">Luteibacter anthropi</name>
    <dbReference type="NCBI Taxonomy" id="564369"/>
    <lineage>
        <taxon>Bacteria</taxon>
        <taxon>Pseudomonadati</taxon>
        <taxon>Pseudomonadota</taxon>
        <taxon>Gammaproteobacteria</taxon>
        <taxon>Lysobacterales</taxon>
        <taxon>Rhodanobacteraceae</taxon>
        <taxon>Luteibacter</taxon>
    </lineage>
</organism>
<reference evidence="9 10" key="1">
    <citation type="submission" date="2020-03" db="EMBL/GenBank/DDBJ databases">
        <authorList>
            <person name="Lai Q."/>
        </authorList>
    </citation>
    <scope>NUCLEOTIDE SEQUENCE [LARGE SCALE GENOMIC DNA]</scope>
    <source>
        <strain evidence="9 10">CCUG 25036</strain>
    </source>
</reference>
<proteinExistence type="predicted"/>
<keyword evidence="2" id="KW-1003">Cell membrane</keyword>
<sequence>MSDPWKTVARRSTVVVLVLLLLADVAESIRVVWYRHQARTLSMQLNRLRSDRDALQYEYGRLLLEQATYADPHVVEARATEELGMRPLPVLRLIRGQPRTPNWPIMIERARQTPAQEPL</sequence>
<keyword evidence="4" id="KW-0812">Transmembrane</keyword>
<dbReference type="PANTHER" id="PTHR37479:SF1">
    <property type="entry name" value="CELL DIVISION PROTEIN FTSL"/>
    <property type="match status" value="1"/>
</dbReference>
<evidence type="ECO:0000256" key="5">
    <source>
        <dbReference type="ARBA" id="ARBA00022989"/>
    </source>
</evidence>
<keyword evidence="5" id="KW-1133">Transmembrane helix</keyword>
<comment type="caution">
    <text evidence="9">The sequence shown here is derived from an EMBL/GenBank/DDBJ whole genome shotgun (WGS) entry which is preliminary data.</text>
</comment>
<dbReference type="GO" id="GO:0043093">
    <property type="term" value="P:FtsZ-dependent cytokinesis"/>
    <property type="evidence" value="ECO:0007669"/>
    <property type="project" value="TreeGrafter"/>
</dbReference>
<comment type="subcellular location">
    <subcellularLocation>
        <location evidence="1">Cell membrane</location>
        <topology evidence="1">Single-pass type II membrane protein</topology>
    </subcellularLocation>
</comment>
<evidence type="ECO:0000313" key="9">
    <source>
        <dbReference type="EMBL" id="NII07444.1"/>
    </source>
</evidence>
<protein>
    <recommendedName>
        <fullName evidence="8">Cell division protein FtsL</fullName>
    </recommendedName>
</protein>
<name>A0A7X5ZJ59_9GAMM</name>
<evidence type="ECO:0000256" key="8">
    <source>
        <dbReference type="NCBIfam" id="TIGR02209"/>
    </source>
</evidence>
<evidence type="ECO:0000256" key="1">
    <source>
        <dbReference type="ARBA" id="ARBA00004401"/>
    </source>
</evidence>
<dbReference type="NCBIfam" id="TIGR02209">
    <property type="entry name" value="ftsL_broad"/>
    <property type="match status" value="1"/>
</dbReference>
<evidence type="ECO:0000256" key="7">
    <source>
        <dbReference type="ARBA" id="ARBA00023306"/>
    </source>
</evidence>
<dbReference type="PANTHER" id="PTHR37479">
    <property type="entry name" value="CELL DIVISION PROTEIN FTSL"/>
    <property type="match status" value="1"/>
</dbReference>
<keyword evidence="10" id="KW-1185">Reference proteome</keyword>
<keyword evidence="3 9" id="KW-0132">Cell division</keyword>
<keyword evidence="7" id="KW-0131">Cell cycle</keyword>